<dbReference type="Proteomes" id="UP000681610">
    <property type="component" value="Unassembled WGS sequence"/>
</dbReference>
<dbReference type="SUPFAM" id="SSF53335">
    <property type="entry name" value="S-adenosyl-L-methionine-dependent methyltransferases"/>
    <property type="match status" value="1"/>
</dbReference>
<dbReference type="InterPro" id="IPR004398">
    <property type="entry name" value="RNA_MeTrfase_RsmD"/>
</dbReference>
<dbReference type="InterPro" id="IPR002052">
    <property type="entry name" value="DNA_methylase_N6_adenine_CS"/>
</dbReference>
<dbReference type="CDD" id="cd02440">
    <property type="entry name" value="AdoMet_MTases"/>
    <property type="match status" value="1"/>
</dbReference>
<name>A0ABS3PUM6_9FLAO</name>
<proteinExistence type="predicted"/>
<evidence type="ECO:0000313" key="3">
    <source>
        <dbReference type="EMBL" id="MBO1883027.1"/>
    </source>
</evidence>
<protein>
    <submittedName>
        <fullName evidence="3">RsmD family RNA methyltransferase</fullName>
    </submittedName>
</protein>
<dbReference type="InterPro" id="IPR029063">
    <property type="entry name" value="SAM-dependent_MTases_sf"/>
</dbReference>
<dbReference type="PANTHER" id="PTHR43542">
    <property type="entry name" value="METHYLTRANSFERASE"/>
    <property type="match status" value="1"/>
</dbReference>
<dbReference type="Pfam" id="PF03602">
    <property type="entry name" value="Cons_hypoth95"/>
    <property type="match status" value="1"/>
</dbReference>
<dbReference type="RefSeq" id="WP_208057498.1">
    <property type="nucleotide sequence ID" value="NZ_CAUQMC010000037.1"/>
</dbReference>
<dbReference type="PROSITE" id="PS00092">
    <property type="entry name" value="N6_MTASE"/>
    <property type="match status" value="1"/>
</dbReference>
<dbReference type="Gene3D" id="3.40.50.150">
    <property type="entry name" value="Vaccinia Virus protein VP39"/>
    <property type="match status" value="1"/>
</dbReference>
<organism evidence="3 4">
    <name type="scientific">Capnocytophaga bilenii</name>
    <dbReference type="NCBI Taxonomy" id="2819369"/>
    <lineage>
        <taxon>Bacteria</taxon>
        <taxon>Pseudomonadati</taxon>
        <taxon>Bacteroidota</taxon>
        <taxon>Flavobacteriia</taxon>
        <taxon>Flavobacteriales</taxon>
        <taxon>Flavobacteriaceae</taxon>
        <taxon>Capnocytophaga</taxon>
    </lineage>
</organism>
<keyword evidence="1 3" id="KW-0489">Methyltransferase</keyword>
<evidence type="ECO:0000256" key="2">
    <source>
        <dbReference type="ARBA" id="ARBA00022679"/>
    </source>
</evidence>
<evidence type="ECO:0000313" key="4">
    <source>
        <dbReference type="Proteomes" id="UP000681610"/>
    </source>
</evidence>
<keyword evidence="2" id="KW-0808">Transferase</keyword>
<dbReference type="PANTHER" id="PTHR43542:SF1">
    <property type="entry name" value="METHYLTRANSFERASE"/>
    <property type="match status" value="1"/>
</dbReference>
<dbReference type="GO" id="GO:0032259">
    <property type="term" value="P:methylation"/>
    <property type="evidence" value="ECO:0007669"/>
    <property type="project" value="UniProtKB-KW"/>
</dbReference>
<sequence length="182" mass="20729">MRIISGKNKGKQLIAPSKLPVRPTTDFAKEALFNILNNDYYFEQLSVLDLFTGTGNLSYEFASRGCPAVIAVDSYNACIQFVNKTARELNYPITALKADVFEYLKRTKQQFDVIFADPPYDFPLEKIALIVQLVFDNELLNEDGILIIEHSTRTDTSTLPFFSYEKKYGGCVFSFFEKDLDT</sequence>
<keyword evidence="4" id="KW-1185">Reference proteome</keyword>
<gene>
    <name evidence="3" type="ORF">J4N46_00895</name>
</gene>
<dbReference type="EMBL" id="JAGDYP010000001">
    <property type="protein sequence ID" value="MBO1883027.1"/>
    <property type="molecule type" value="Genomic_DNA"/>
</dbReference>
<evidence type="ECO:0000256" key="1">
    <source>
        <dbReference type="ARBA" id="ARBA00022603"/>
    </source>
</evidence>
<dbReference type="PIRSF" id="PIRSF004553">
    <property type="entry name" value="CHP00095"/>
    <property type="match status" value="1"/>
</dbReference>
<comment type="caution">
    <text evidence="3">The sequence shown here is derived from an EMBL/GenBank/DDBJ whole genome shotgun (WGS) entry which is preliminary data.</text>
</comment>
<dbReference type="GO" id="GO:0008168">
    <property type="term" value="F:methyltransferase activity"/>
    <property type="evidence" value="ECO:0007669"/>
    <property type="project" value="UniProtKB-KW"/>
</dbReference>
<reference evidence="3 4" key="1">
    <citation type="submission" date="2021-03" db="EMBL/GenBank/DDBJ databases">
        <title>Isolation and description of Capnocytophaga bilenii sp. nov., a novel Capnocytophaga species, isolated from a gingivitis subject.</title>
        <authorList>
            <person name="Antezack A."/>
            <person name="Monnet-Corti V."/>
            <person name="La Scola B."/>
        </authorList>
    </citation>
    <scope>NUCLEOTIDE SEQUENCE [LARGE SCALE GENOMIC DNA]</scope>
    <source>
        <strain evidence="3 4">Marseille-Q4570</strain>
    </source>
</reference>
<accession>A0ABS3PUM6</accession>